<accession>A0A365YEX0</accession>
<feature type="transmembrane region" description="Helical" evidence="6">
    <location>
        <begin position="172"/>
        <end position="194"/>
    </location>
</feature>
<reference evidence="7 8" key="1">
    <citation type="submission" date="2018-01" db="EMBL/GenBank/DDBJ databases">
        <title>Glutamicibacter soli strain NHPC-3 Whole genome sequence and assembly.</title>
        <authorList>
            <person name="Choudhury P."/>
            <person name="Gupta D."/>
            <person name="Sengupta K."/>
            <person name="Jawed A."/>
            <person name="Sultana N."/>
            <person name="Saha P."/>
        </authorList>
    </citation>
    <scope>NUCLEOTIDE SEQUENCE [LARGE SCALE GENOMIC DNA]</scope>
    <source>
        <strain evidence="7 8">NHPC-3</strain>
    </source>
</reference>
<dbReference type="AlphaFoldDB" id="A0A365YEX0"/>
<evidence type="ECO:0000313" key="8">
    <source>
        <dbReference type="Proteomes" id="UP000252167"/>
    </source>
</evidence>
<dbReference type="GO" id="GO:0005886">
    <property type="term" value="C:plasma membrane"/>
    <property type="evidence" value="ECO:0007669"/>
    <property type="project" value="TreeGrafter"/>
</dbReference>
<gene>
    <name evidence="7" type="ORF">C1H84_11570</name>
</gene>
<feature type="transmembrane region" description="Helical" evidence="6">
    <location>
        <begin position="28"/>
        <end position="49"/>
    </location>
</feature>
<feature type="transmembrane region" description="Helical" evidence="6">
    <location>
        <begin position="82"/>
        <end position="101"/>
    </location>
</feature>
<comment type="similarity">
    <text evidence="2">Belongs to the acetate uptake transporter (AceTr) (TC 2.A.96) family.</text>
</comment>
<evidence type="ECO:0000313" key="7">
    <source>
        <dbReference type="EMBL" id="RBM00574.1"/>
    </source>
</evidence>
<dbReference type="Proteomes" id="UP000252167">
    <property type="component" value="Unassembled WGS sequence"/>
</dbReference>
<evidence type="ECO:0000256" key="6">
    <source>
        <dbReference type="SAM" id="Phobius"/>
    </source>
</evidence>
<dbReference type="GO" id="GO:0015360">
    <property type="term" value="F:acetate:proton symporter activity"/>
    <property type="evidence" value="ECO:0007669"/>
    <property type="project" value="TreeGrafter"/>
</dbReference>
<keyword evidence="4 6" id="KW-1133">Transmembrane helix</keyword>
<feature type="transmembrane region" description="Helical" evidence="6">
    <location>
        <begin position="140"/>
        <end position="160"/>
    </location>
</feature>
<evidence type="ECO:0000256" key="4">
    <source>
        <dbReference type="ARBA" id="ARBA00022989"/>
    </source>
</evidence>
<feature type="transmembrane region" description="Helical" evidence="6">
    <location>
        <begin position="55"/>
        <end position="75"/>
    </location>
</feature>
<dbReference type="PANTHER" id="PTHR30178:SF3">
    <property type="entry name" value="SUCCINATE-ACETATE_PROTON SYMPORTER SATP"/>
    <property type="match status" value="1"/>
</dbReference>
<dbReference type="EMBL" id="POAF01000005">
    <property type="protein sequence ID" value="RBM00574.1"/>
    <property type="molecule type" value="Genomic_DNA"/>
</dbReference>
<evidence type="ECO:0000256" key="3">
    <source>
        <dbReference type="ARBA" id="ARBA00022692"/>
    </source>
</evidence>
<comment type="caution">
    <text evidence="7">The sequence shown here is derived from an EMBL/GenBank/DDBJ whole genome shotgun (WGS) entry which is preliminary data.</text>
</comment>
<dbReference type="GO" id="GO:0071422">
    <property type="term" value="P:succinate transmembrane transport"/>
    <property type="evidence" value="ECO:0007669"/>
    <property type="project" value="TreeGrafter"/>
</dbReference>
<protein>
    <submittedName>
        <fullName evidence="7">Uncharacterized protein</fullName>
    </submittedName>
</protein>
<feature type="transmembrane region" description="Helical" evidence="6">
    <location>
        <begin position="107"/>
        <end position="128"/>
    </location>
</feature>
<evidence type="ECO:0000256" key="5">
    <source>
        <dbReference type="ARBA" id="ARBA00023136"/>
    </source>
</evidence>
<dbReference type="InterPro" id="IPR047623">
    <property type="entry name" value="SatP"/>
</dbReference>
<organism evidence="7 8">
    <name type="scientific">Glutamicibacter soli</name>
    <dbReference type="NCBI Taxonomy" id="453836"/>
    <lineage>
        <taxon>Bacteria</taxon>
        <taxon>Bacillati</taxon>
        <taxon>Actinomycetota</taxon>
        <taxon>Actinomycetes</taxon>
        <taxon>Micrococcales</taxon>
        <taxon>Micrococcaceae</taxon>
        <taxon>Glutamicibacter</taxon>
    </lineage>
</organism>
<keyword evidence="8" id="KW-1185">Reference proteome</keyword>
<evidence type="ECO:0000256" key="1">
    <source>
        <dbReference type="ARBA" id="ARBA00004141"/>
    </source>
</evidence>
<keyword evidence="5 6" id="KW-0472">Membrane</keyword>
<dbReference type="NCBIfam" id="NF038013">
    <property type="entry name" value="AceTr_1"/>
    <property type="match status" value="1"/>
</dbReference>
<dbReference type="InterPro" id="IPR000791">
    <property type="entry name" value="Gpr1/Fun34/SatP-like"/>
</dbReference>
<keyword evidence="3 6" id="KW-0812">Transmembrane</keyword>
<proteinExistence type="inferred from homology"/>
<dbReference type="RefSeq" id="WP_047119801.1">
    <property type="nucleotide sequence ID" value="NZ_CM125969.1"/>
</dbReference>
<comment type="subcellular location">
    <subcellularLocation>
        <location evidence="1">Membrane</location>
        <topology evidence="1">Multi-pass membrane protein</topology>
    </subcellularLocation>
</comment>
<dbReference type="PANTHER" id="PTHR30178">
    <property type="entry name" value="INNER MEMBRANE PROTEIN YAAH"/>
    <property type="match status" value="1"/>
</dbReference>
<sequence length="204" mass="21533">MTATLTRPDLELPLREQPAAKTAIADPAALGLGAFAMTTFVLSLANAGLIPEAGFAVLALAFFYGGIAQIIAGVIEFFKGNVFGATAFTSYGMFWMGFWWIESNPEIAAAVGSVGMGVYLLGWTLFTIYMTIASLKTNGVLVTVFTVLCTAFVALTIGAFTGNQLIHELGGWLGLVTAALAAYGSCAVVTNATWKREVLPMWAK</sequence>
<dbReference type="Pfam" id="PF01184">
    <property type="entry name" value="Gpr1_Fun34_YaaH"/>
    <property type="match status" value="1"/>
</dbReference>
<name>A0A365YEX0_9MICC</name>
<evidence type="ECO:0000256" key="2">
    <source>
        <dbReference type="ARBA" id="ARBA00005587"/>
    </source>
</evidence>